<evidence type="ECO:0000313" key="2">
    <source>
        <dbReference type="EMBL" id="MVN23036.1"/>
    </source>
</evidence>
<dbReference type="PANTHER" id="PTHR41709">
    <property type="entry name" value="KAIB-LIKE PROTEIN 1"/>
    <property type="match status" value="1"/>
</dbReference>
<dbReference type="Pfam" id="PF07689">
    <property type="entry name" value="KaiB"/>
    <property type="match status" value="1"/>
</dbReference>
<dbReference type="CDD" id="cd02978">
    <property type="entry name" value="KaiB_like"/>
    <property type="match status" value="1"/>
</dbReference>
<gene>
    <name evidence="2" type="ORF">GO621_16030</name>
</gene>
<dbReference type="Gene3D" id="3.40.30.10">
    <property type="entry name" value="Glutaredoxin"/>
    <property type="match status" value="1"/>
</dbReference>
<reference evidence="2 3" key="1">
    <citation type="submission" date="2019-12" db="EMBL/GenBank/DDBJ databases">
        <title>Mucilaginibacter sp. HMF7410 genome sequencing and assembly.</title>
        <authorList>
            <person name="Kang H."/>
            <person name="Cha I."/>
            <person name="Kim H."/>
            <person name="Joh K."/>
        </authorList>
    </citation>
    <scope>NUCLEOTIDE SEQUENCE [LARGE SCALE GENOMIC DNA]</scope>
    <source>
        <strain evidence="2 3">HMF7410</strain>
    </source>
</reference>
<dbReference type="SMART" id="SM01248">
    <property type="entry name" value="KaiB"/>
    <property type="match status" value="1"/>
</dbReference>
<keyword evidence="3" id="KW-1185">Reference proteome</keyword>
<feature type="domain" description="KaiB" evidence="1">
    <location>
        <begin position="24"/>
        <end position="105"/>
    </location>
</feature>
<dbReference type="InterPro" id="IPR011649">
    <property type="entry name" value="KaiB_domain"/>
</dbReference>
<name>A0A7K1T0E5_9SPHI</name>
<dbReference type="EMBL" id="WPIK01000017">
    <property type="protein sequence ID" value="MVN23036.1"/>
    <property type="molecule type" value="Genomic_DNA"/>
</dbReference>
<dbReference type="Proteomes" id="UP000462014">
    <property type="component" value="Unassembled WGS sequence"/>
</dbReference>
<dbReference type="PANTHER" id="PTHR41709:SF2">
    <property type="entry name" value="CIRCADIAN CLOCK PROTEIN KAIB2"/>
    <property type="match status" value="1"/>
</dbReference>
<dbReference type="RefSeq" id="WP_157568879.1">
    <property type="nucleotide sequence ID" value="NZ_WPIK01000017.1"/>
</dbReference>
<proteinExistence type="predicted"/>
<evidence type="ECO:0000259" key="1">
    <source>
        <dbReference type="SMART" id="SM01248"/>
    </source>
</evidence>
<dbReference type="GO" id="GO:0048511">
    <property type="term" value="P:rhythmic process"/>
    <property type="evidence" value="ECO:0007669"/>
    <property type="project" value="InterPro"/>
</dbReference>
<organism evidence="2 3">
    <name type="scientific">Mucilaginibacter arboris</name>
    <dbReference type="NCBI Taxonomy" id="2682090"/>
    <lineage>
        <taxon>Bacteria</taxon>
        <taxon>Pseudomonadati</taxon>
        <taxon>Bacteroidota</taxon>
        <taxon>Sphingobacteriia</taxon>
        <taxon>Sphingobacteriales</taxon>
        <taxon>Sphingobacteriaceae</taxon>
        <taxon>Mucilaginibacter</taxon>
    </lineage>
</organism>
<sequence>MSSWEQGSPEDGPHKTENIIYKLRLFVTGASPNSLRAITNTKAFCETYLKNKYDLEIIDVYQQPLIAQNEQLIALPMLVKKFPLPERRLIGDMSDTNKVFKGLGLENIG</sequence>
<protein>
    <submittedName>
        <fullName evidence="2">Circadian clock protein KaiB</fullName>
    </submittedName>
</protein>
<dbReference type="AlphaFoldDB" id="A0A7K1T0E5"/>
<dbReference type="SUPFAM" id="SSF52833">
    <property type="entry name" value="Thioredoxin-like"/>
    <property type="match status" value="1"/>
</dbReference>
<dbReference type="InterPro" id="IPR036249">
    <property type="entry name" value="Thioredoxin-like_sf"/>
</dbReference>
<evidence type="ECO:0000313" key="3">
    <source>
        <dbReference type="Proteomes" id="UP000462014"/>
    </source>
</evidence>
<dbReference type="InterPro" id="IPR039022">
    <property type="entry name" value="KaiB-like"/>
</dbReference>
<accession>A0A7K1T0E5</accession>
<comment type="caution">
    <text evidence="2">The sequence shown here is derived from an EMBL/GenBank/DDBJ whole genome shotgun (WGS) entry which is preliminary data.</text>
</comment>